<dbReference type="PANTHER" id="PTHR30337">
    <property type="entry name" value="COMPONENT OF ATP-DEPENDENT DSDNA EXONUCLEASE"/>
    <property type="match status" value="1"/>
</dbReference>
<dbReference type="AlphaFoldDB" id="A0A942UVB8"/>
<dbReference type="RefSeq" id="WP_203367816.1">
    <property type="nucleotide sequence ID" value="NZ_WSFT01000053.1"/>
</dbReference>
<organism evidence="2 3">
    <name type="scientific">Anaeromonas frigoriresistens</name>
    <dbReference type="NCBI Taxonomy" id="2683708"/>
    <lineage>
        <taxon>Bacteria</taxon>
        <taxon>Bacillati</taxon>
        <taxon>Bacillota</taxon>
        <taxon>Tissierellia</taxon>
        <taxon>Tissierellales</taxon>
        <taxon>Thermohalobacteraceae</taxon>
        <taxon>Anaeromonas</taxon>
    </lineage>
</organism>
<accession>A0A942UVB8</accession>
<feature type="domain" description="Calcineurin-like phosphoesterase" evidence="1">
    <location>
        <begin position="1"/>
        <end position="198"/>
    </location>
</feature>
<evidence type="ECO:0000259" key="1">
    <source>
        <dbReference type="Pfam" id="PF00149"/>
    </source>
</evidence>
<dbReference type="InterPro" id="IPR050535">
    <property type="entry name" value="DNA_Repair-Maintenance_Comp"/>
</dbReference>
<name>A0A942UVB8_9FIRM</name>
<dbReference type="GO" id="GO:0016787">
    <property type="term" value="F:hydrolase activity"/>
    <property type="evidence" value="ECO:0007669"/>
    <property type="project" value="InterPro"/>
</dbReference>
<dbReference type="InterPro" id="IPR029052">
    <property type="entry name" value="Metallo-depent_PP-like"/>
</dbReference>
<sequence>MKILYFTDTHIRGTTPKNRKDNLLETLEKKFNEIVDVVQSHDIDYVLNGGDLFDRPDISPSIVRKFAMILNKIKVPIYAIAGNHDIYGHNPSTLHRTMLGLFDGIGILDLIDEGEVITLDKDNIRVQVTGSPYKYGIDSDTYRSAYIVNEKPDNVDYAIHLSHGMLLDKPFIKGVPYTLIDDILHTKADITLCGHYHSGFGIKEYNNKYFINPGSLIRITNSLKEISRIPRVLIIELDKSIKLDFYYLKSAAPGEEILDRSIIEKNMFRSEKIIQFKQSVDSSQDFNKLDINHILNNLTKAEDIEDDVKIEAVNRIEEAQIELGGDD</sequence>
<evidence type="ECO:0000313" key="2">
    <source>
        <dbReference type="EMBL" id="MBS4539909.1"/>
    </source>
</evidence>
<evidence type="ECO:0000313" key="3">
    <source>
        <dbReference type="Proteomes" id="UP000724672"/>
    </source>
</evidence>
<reference evidence="2" key="1">
    <citation type="submission" date="2019-12" db="EMBL/GenBank/DDBJ databases">
        <title>Clostridiaceae gen. nov. sp. nov., isolated from sediment in Xinjiang, China.</title>
        <authorList>
            <person name="Zhang R."/>
        </authorList>
    </citation>
    <scope>NUCLEOTIDE SEQUENCE</scope>
    <source>
        <strain evidence="2">D2Q-11</strain>
    </source>
</reference>
<dbReference type="Pfam" id="PF00149">
    <property type="entry name" value="Metallophos"/>
    <property type="match status" value="1"/>
</dbReference>
<proteinExistence type="predicted"/>
<keyword evidence="3" id="KW-1185">Reference proteome</keyword>
<protein>
    <submittedName>
        <fullName evidence="2">Metallophosphoesterase family protein</fullName>
    </submittedName>
</protein>
<dbReference type="EMBL" id="WSFT01000053">
    <property type="protein sequence ID" value="MBS4539909.1"/>
    <property type="molecule type" value="Genomic_DNA"/>
</dbReference>
<gene>
    <name evidence="2" type="ORF">GOQ27_15645</name>
</gene>
<dbReference type="InterPro" id="IPR004843">
    <property type="entry name" value="Calcineurin-like_PHP"/>
</dbReference>
<dbReference type="Proteomes" id="UP000724672">
    <property type="component" value="Unassembled WGS sequence"/>
</dbReference>
<dbReference type="SUPFAM" id="SSF56300">
    <property type="entry name" value="Metallo-dependent phosphatases"/>
    <property type="match status" value="1"/>
</dbReference>
<comment type="caution">
    <text evidence="2">The sequence shown here is derived from an EMBL/GenBank/DDBJ whole genome shotgun (WGS) entry which is preliminary data.</text>
</comment>
<dbReference type="Gene3D" id="3.60.21.10">
    <property type="match status" value="1"/>
</dbReference>
<dbReference type="PANTHER" id="PTHR30337:SF0">
    <property type="entry name" value="NUCLEASE SBCCD SUBUNIT D"/>
    <property type="match status" value="1"/>
</dbReference>